<reference evidence="2 3" key="1">
    <citation type="submission" date="2014-08" db="EMBL/GenBank/DDBJ databases">
        <title>Genome sequences of NCPPB Pectobacterium isolates.</title>
        <authorList>
            <person name="Glover R.H."/>
            <person name="Sapp M."/>
            <person name="Elphinstone J."/>
        </authorList>
    </citation>
    <scope>NUCLEOTIDE SEQUENCE [LARGE SCALE GENOMIC DNA]</scope>
    <source>
        <strain evidence="2 3">NCPPB3841</strain>
    </source>
</reference>
<organism evidence="2 3">
    <name type="scientific">Pectobacterium odoriferum</name>
    <dbReference type="NCBI Taxonomy" id="78398"/>
    <lineage>
        <taxon>Bacteria</taxon>
        <taxon>Pseudomonadati</taxon>
        <taxon>Pseudomonadota</taxon>
        <taxon>Gammaproteobacteria</taxon>
        <taxon>Enterobacterales</taxon>
        <taxon>Pectobacteriaceae</taxon>
        <taxon>Pectobacterium</taxon>
    </lineage>
</organism>
<dbReference type="RefSeq" id="WP_044208841.1">
    <property type="nucleotide sequence ID" value="NZ_JQOF01000037.1"/>
</dbReference>
<evidence type="ECO:0000256" key="1">
    <source>
        <dbReference type="SAM" id="Phobius"/>
    </source>
</evidence>
<name>A0ABR4VJ41_9GAMM</name>
<keyword evidence="3" id="KW-1185">Reference proteome</keyword>
<evidence type="ECO:0000313" key="2">
    <source>
        <dbReference type="EMBL" id="KGA39391.1"/>
    </source>
</evidence>
<feature type="transmembrane region" description="Helical" evidence="1">
    <location>
        <begin position="28"/>
        <end position="46"/>
    </location>
</feature>
<comment type="caution">
    <text evidence="2">The sequence shown here is derived from an EMBL/GenBank/DDBJ whole genome shotgun (WGS) entry which is preliminary data.</text>
</comment>
<dbReference type="EMBL" id="JQOF01000037">
    <property type="protein sequence ID" value="KGA39391.1"/>
    <property type="molecule type" value="Genomic_DNA"/>
</dbReference>
<keyword evidence="1" id="KW-0812">Transmembrane</keyword>
<evidence type="ECO:0000313" key="3">
    <source>
        <dbReference type="Proteomes" id="UP000029447"/>
    </source>
</evidence>
<keyword evidence="1" id="KW-1133">Transmembrane helix</keyword>
<sequence length="52" mass="5213">MKSLITDVIGLAGFGSLAAGVYLQFGLSAALILSGSMLLIFALVAARGKNAT</sequence>
<accession>A0ABR4VJ41</accession>
<keyword evidence="1" id="KW-0472">Membrane</keyword>
<proteinExistence type="predicted"/>
<protein>
    <submittedName>
        <fullName evidence="2">Membrane protein</fullName>
    </submittedName>
</protein>
<dbReference type="Proteomes" id="UP000029447">
    <property type="component" value="Unassembled WGS sequence"/>
</dbReference>
<gene>
    <name evidence="2" type="ORF">KU75_22830</name>
</gene>